<name>A0A1W1XZD2_9NEIS</name>
<dbReference type="STRING" id="1121001.SAMN02745857_03707"/>
<protein>
    <submittedName>
        <fullName evidence="2">Uncharacterized protein</fullName>
    </submittedName>
</protein>
<keyword evidence="1" id="KW-0812">Transmembrane</keyword>
<reference evidence="2 3" key="1">
    <citation type="submission" date="2017-04" db="EMBL/GenBank/DDBJ databases">
        <authorList>
            <person name="Afonso C.L."/>
            <person name="Miller P.J."/>
            <person name="Scott M.A."/>
            <person name="Spackman E."/>
            <person name="Goraichik I."/>
            <person name="Dimitrov K.M."/>
            <person name="Suarez D.L."/>
            <person name="Swayne D.E."/>
        </authorList>
    </citation>
    <scope>NUCLEOTIDE SEQUENCE [LARGE SCALE GENOMIC DNA]</scope>
    <source>
        <strain evidence="2 3">DSM 23236</strain>
    </source>
</reference>
<feature type="transmembrane region" description="Helical" evidence="1">
    <location>
        <begin position="105"/>
        <end position="126"/>
    </location>
</feature>
<dbReference type="AlphaFoldDB" id="A0A1W1XZD2"/>
<evidence type="ECO:0000256" key="1">
    <source>
        <dbReference type="SAM" id="Phobius"/>
    </source>
</evidence>
<evidence type="ECO:0000313" key="3">
    <source>
        <dbReference type="Proteomes" id="UP000192761"/>
    </source>
</evidence>
<sequence>MLVARLLYLLRVITGLLLITLLAGAAGFAPLAGLPAELRPWLAAGLSLAWLALLPWAQRRLQRMDELHQWINARACVAALASGAVASAGVGSLQALGYVPLFNQLWTFAALLALWGIGLMVADWPFHARGEA</sequence>
<keyword evidence="1" id="KW-1133">Transmembrane helix</keyword>
<keyword evidence="1" id="KW-0472">Membrane</keyword>
<organism evidence="2 3">
    <name type="scientific">Andreprevotia lacus DSM 23236</name>
    <dbReference type="NCBI Taxonomy" id="1121001"/>
    <lineage>
        <taxon>Bacteria</taxon>
        <taxon>Pseudomonadati</taxon>
        <taxon>Pseudomonadota</taxon>
        <taxon>Betaproteobacteria</taxon>
        <taxon>Neisseriales</taxon>
        <taxon>Chitinibacteraceae</taxon>
        <taxon>Andreprevotia</taxon>
    </lineage>
</organism>
<evidence type="ECO:0000313" key="2">
    <source>
        <dbReference type="EMBL" id="SMC29234.1"/>
    </source>
</evidence>
<feature type="transmembrane region" description="Helical" evidence="1">
    <location>
        <begin position="38"/>
        <end position="57"/>
    </location>
</feature>
<feature type="transmembrane region" description="Helical" evidence="1">
    <location>
        <begin position="77"/>
        <end position="99"/>
    </location>
</feature>
<keyword evidence="3" id="KW-1185">Reference proteome</keyword>
<gene>
    <name evidence="2" type="ORF">SAMN02745857_03707</name>
</gene>
<accession>A0A1W1XZD2</accession>
<feature type="transmembrane region" description="Helical" evidence="1">
    <location>
        <begin position="12"/>
        <end position="32"/>
    </location>
</feature>
<dbReference type="Proteomes" id="UP000192761">
    <property type="component" value="Unassembled WGS sequence"/>
</dbReference>
<proteinExistence type="predicted"/>
<dbReference type="RefSeq" id="WP_084092645.1">
    <property type="nucleotide sequence ID" value="NZ_FWXD01000031.1"/>
</dbReference>
<dbReference type="EMBL" id="FWXD01000031">
    <property type="protein sequence ID" value="SMC29234.1"/>
    <property type="molecule type" value="Genomic_DNA"/>
</dbReference>